<evidence type="ECO:0000256" key="1">
    <source>
        <dbReference type="SAM" id="MobiDB-lite"/>
    </source>
</evidence>
<feature type="region of interest" description="Disordered" evidence="1">
    <location>
        <begin position="202"/>
        <end position="246"/>
    </location>
</feature>
<evidence type="ECO:0000313" key="2">
    <source>
        <dbReference type="EMBL" id="KHJ97120.1"/>
    </source>
</evidence>
<dbReference type="Proteomes" id="UP000053660">
    <property type="component" value="Unassembled WGS sequence"/>
</dbReference>
<feature type="compositionally biased region" description="Low complexity" evidence="1">
    <location>
        <begin position="228"/>
        <end position="246"/>
    </location>
</feature>
<sequence>MEWSVLANSPPLRKSTKRQCIDSTRSPRSPSQTNDLDHQTALLLNDQSSNLNESTSVVAASQAQPTTDQLLNERPTPTSSQPSRTFEKIERSRSVVLAGLPECDSDRPSAKRLHDYNFVDDTIDYCPLNVHLSIYRMGRVNPDPSLNHKRLIKIILPASYFARSMLRGAPHLRLVQGLFLRSSLPKAERDKMRAECMARRCNAKKPSPSNNVENQTTQVLPNNCNSQSVANSSSPTNVSASSGLNK</sequence>
<dbReference type="OrthoDB" id="5856713at2759"/>
<reference evidence="2 3" key="1">
    <citation type="submission" date="2014-03" db="EMBL/GenBank/DDBJ databases">
        <title>Draft genome of the hookworm Oesophagostomum dentatum.</title>
        <authorList>
            <person name="Mitreva M."/>
        </authorList>
    </citation>
    <scope>NUCLEOTIDE SEQUENCE [LARGE SCALE GENOMIC DNA]</scope>
    <source>
        <strain evidence="2 3">OD-Hann</strain>
    </source>
</reference>
<keyword evidence="3" id="KW-1185">Reference proteome</keyword>
<accession>A0A0B1TP22</accession>
<dbReference type="AlphaFoldDB" id="A0A0B1TP22"/>
<proteinExistence type="predicted"/>
<feature type="region of interest" description="Disordered" evidence="1">
    <location>
        <begin position="1"/>
        <end position="41"/>
    </location>
</feature>
<feature type="compositionally biased region" description="Polar residues" evidence="1">
    <location>
        <begin position="207"/>
        <end position="227"/>
    </location>
</feature>
<feature type="compositionally biased region" description="Polar residues" evidence="1">
    <location>
        <begin position="21"/>
        <end position="34"/>
    </location>
</feature>
<protein>
    <submittedName>
        <fullName evidence="2">Uncharacterized protein</fullName>
    </submittedName>
</protein>
<gene>
    <name evidence="2" type="ORF">OESDEN_02910</name>
</gene>
<organism evidence="2 3">
    <name type="scientific">Oesophagostomum dentatum</name>
    <name type="common">Nodular worm</name>
    <dbReference type="NCBI Taxonomy" id="61180"/>
    <lineage>
        <taxon>Eukaryota</taxon>
        <taxon>Metazoa</taxon>
        <taxon>Ecdysozoa</taxon>
        <taxon>Nematoda</taxon>
        <taxon>Chromadorea</taxon>
        <taxon>Rhabditida</taxon>
        <taxon>Rhabditina</taxon>
        <taxon>Rhabditomorpha</taxon>
        <taxon>Strongyloidea</taxon>
        <taxon>Strongylidae</taxon>
        <taxon>Oesophagostomum</taxon>
    </lineage>
</organism>
<feature type="region of interest" description="Disordered" evidence="1">
    <location>
        <begin position="53"/>
        <end position="84"/>
    </location>
</feature>
<evidence type="ECO:0000313" key="3">
    <source>
        <dbReference type="Proteomes" id="UP000053660"/>
    </source>
</evidence>
<dbReference type="EMBL" id="KN549515">
    <property type="protein sequence ID" value="KHJ97120.1"/>
    <property type="molecule type" value="Genomic_DNA"/>
</dbReference>
<name>A0A0B1TP22_OESDE</name>